<keyword evidence="3" id="KW-1185">Reference proteome</keyword>
<evidence type="ECO:0000256" key="1">
    <source>
        <dbReference type="SAM" id="MobiDB-lite"/>
    </source>
</evidence>
<sequence>MGKFYPQPPPHPPQPPPHLRPPHSPPPHPPPQRPPQPPPHPPQRPPQPPPHPPHPPPQWRASRTPSLECKSPASATSNKLTPFSTLSGEVGIAAITPTKTNMVTSKKKRMLFPRYTAVTKILFCEFLFDTCTVFKAELYTIAEKNPGTKSRKFDIHIYLDNQGY</sequence>
<evidence type="ECO:0000313" key="3">
    <source>
        <dbReference type="Proteomes" id="UP000037069"/>
    </source>
</evidence>
<feature type="region of interest" description="Disordered" evidence="1">
    <location>
        <begin position="1"/>
        <end position="81"/>
    </location>
</feature>
<comment type="caution">
    <text evidence="2">The sequence shown here is derived from an EMBL/GenBank/DDBJ whole genome shotgun (WGS) entry which is preliminary data.</text>
</comment>
<name>A0A0L0C9X7_LUCCU</name>
<evidence type="ECO:0000313" key="2">
    <source>
        <dbReference type="EMBL" id="KNC29233.1"/>
    </source>
</evidence>
<protein>
    <submittedName>
        <fullName evidence="2">Uncharacterized protein</fullName>
    </submittedName>
</protein>
<feature type="compositionally biased region" description="Pro residues" evidence="1">
    <location>
        <begin position="1"/>
        <end position="58"/>
    </location>
</feature>
<gene>
    <name evidence="2" type="ORF">FF38_02466</name>
</gene>
<reference evidence="2 3" key="1">
    <citation type="journal article" date="2015" name="Nat. Commun.">
        <title>Lucilia cuprina genome unlocks parasitic fly biology to underpin future interventions.</title>
        <authorList>
            <person name="Anstead C.A."/>
            <person name="Korhonen P.K."/>
            <person name="Young N.D."/>
            <person name="Hall R.S."/>
            <person name="Jex A.R."/>
            <person name="Murali S.C."/>
            <person name="Hughes D.S."/>
            <person name="Lee S.F."/>
            <person name="Perry T."/>
            <person name="Stroehlein A.J."/>
            <person name="Ansell B.R."/>
            <person name="Breugelmans B."/>
            <person name="Hofmann A."/>
            <person name="Qu J."/>
            <person name="Dugan S."/>
            <person name="Lee S.L."/>
            <person name="Chao H."/>
            <person name="Dinh H."/>
            <person name="Han Y."/>
            <person name="Doddapaneni H.V."/>
            <person name="Worley K.C."/>
            <person name="Muzny D.M."/>
            <person name="Ioannidis P."/>
            <person name="Waterhouse R.M."/>
            <person name="Zdobnov E.M."/>
            <person name="James P.J."/>
            <person name="Bagnall N.H."/>
            <person name="Kotze A.C."/>
            <person name="Gibbs R.A."/>
            <person name="Richards S."/>
            <person name="Batterham P."/>
            <person name="Gasser R.B."/>
        </authorList>
    </citation>
    <scope>NUCLEOTIDE SEQUENCE [LARGE SCALE GENOMIC DNA]</scope>
    <source>
        <strain evidence="2 3">LS</strain>
        <tissue evidence="2">Full body</tissue>
    </source>
</reference>
<dbReference type="Proteomes" id="UP000037069">
    <property type="component" value="Unassembled WGS sequence"/>
</dbReference>
<dbReference type="AlphaFoldDB" id="A0A0L0C9X7"/>
<accession>A0A0L0C9X7</accession>
<dbReference type="EMBL" id="JRES01000678">
    <property type="protein sequence ID" value="KNC29233.1"/>
    <property type="molecule type" value="Genomic_DNA"/>
</dbReference>
<proteinExistence type="predicted"/>
<organism evidence="2 3">
    <name type="scientific">Lucilia cuprina</name>
    <name type="common">Green bottle fly</name>
    <name type="synonym">Australian sheep blowfly</name>
    <dbReference type="NCBI Taxonomy" id="7375"/>
    <lineage>
        <taxon>Eukaryota</taxon>
        <taxon>Metazoa</taxon>
        <taxon>Ecdysozoa</taxon>
        <taxon>Arthropoda</taxon>
        <taxon>Hexapoda</taxon>
        <taxon>Insecta</taxon>
        <taxon>Pterygota</taxon>
        <taxon>Neoptera</taxon>
        <taxon>Endopterygota</taxon>
        <taxon>Diptera</taxon>
        <taxon>Brachycera</taxon>
        <taxon>Muscomorpha</taxon>
        <taxon>Oestroidea</taxon>
        <taxon>Calliphoridae</taxon>
        <taxon>Luciliinae</taxon>
        <taxon>Lucilia</taxon>
    </lineage>
</organism>
<dbReference type="OMA" id="ILFCEFL"/>